<dbReference type="EMBL" id="CP018135">
    <property type="protein sequence ID" value="APF39727.1"/>
    <property type="molecule type" value="Genomic_DNA"/>
</dbReference>
<evidence type="ECO:0000259" key="9">
    <source>
        <dbReference type="Pfam" id="PF01225"/>
    </source>
</evidence>
<keyword evidence="3 7" id="KW-0133">Cell shape</keyword>
<dbReference type="UniPathway" id="UPA00219"/>
<comment type="PTM">
    <text evidence="7">Carboxylation is probably crucial for Mg(2+) binding and, consequently, for the gamma-phosphate positioning of ATP.</text>
</comment>
<dbReference type="InterPro" id="IPR000713">
    <property type="entry name" value="Mur_ligase_N"/>
</dbReference>
<evidence type="ECO:0000256" key="5">
    <source>
        <dbReference type="ARBA" id="ARBA00023306"/>
    </source>
</evidence>
<dbReference type="RefSeq" id="WP_071893201.1">
    <property type="nucleotide sequence ID" value="NZ_CP018135.1"/>
</dbReference>
<comment type="pathway">
    <text evidence="7 8">Cell wall biogenesis; peptidoglycan biosynthesis.</text>
</comment>
<comment type="similarity">
    <text evidence="1 7">Belongs to the MurCDEF family. MurE subfamily.</text>
</comment>
<feature type="binding site" evidence="7">
    <location>
        <position position="212"/>
    </location>
    <ligand>
        <name>UDP-N-acetyl-alpha-D-muramoyl-L-alanyl-D-glutamate</name>
        <dbReference type="ChEBI" id="CHEBI:83900"/>
    </ligand>
</feature>
<evidence type="ECO:0000256" key="8">
    <source>
        <dbReference type="RuleBase" id="RU004135"/>
    </source>
</evidence>
<comment type="function">
    <text evidence="7">Catalyzes the addition of an amino acid to the nucleotide precursor UDP-N-acetylmuramoyl-L-alanyl-D-glutamate (UMAG) in the biosynthesis of bacterial cell-wall peptidoglycan.</text>
</comment>
<dbReference type="NCBIfam" id="NF001126">
    <property type="entry name" value="PRK00139.1-4"/>
    <property type="match status" value="1"/>
</dbReference>
<evidence type="ECO:0000313" key="12">
    <source>
        <dbReference type="EMBL" id="APF39727.1"/>
    </source>
</evidence>
<dbReference type="PANTHER" id="PTHR23135:SF4">
    <property type="entry name" value="UDP-N-ACETYLMURAMOYL-L-ALANYL-D-GLUTAMATE--2,6-DIAMINOPIMELATE LIGASE MURE HOMOLOG, CHLOROPLASTIC"/>
    <property type="match status" value="1"/>
</dbReference>
<dbReference type="GO" id="GO:0005737">
    <property type="term" value="C:cytoplasm"/>
    <property type="evidence" value="ECO:0007669"/>
    <property type="project" value="UniProtKB-SubCell"/>
</dbReference>
<dbReference type="STRING" id="556325.BHE16_00375"/>
<keyword evidence="4 7" id="KW-0573">Peptidoglycan synthesis</keyword>
<evidence type="ECO:0000256" key="1">
    <source>
        <dbReference type="ARBA" id="ARBA00005898"/>
    </source>
</evidence>
<evidence type="ECO:0000256" key="4">
    <source>
        <dbReference type="ARBA" id="ARBA00022984"/>
    </source>
</evidence>
<name>A0A1L2ZKK4_9MICC</name>
<keyword evidence="7 12" id="KW-0436">Ligase</keyword>
<sequence length="559" mass="59002">MVENSTADTERELRPRTAPHVSLDAVVQAIGAALLESGDVERAHQVTVQGVCLNSRAVQPGDLYAALPGAKRHGSEFAAQALAAGAVGILTDDDAAARLQSEGSLPAGTPIVVTEDPRKATGIAAQFIYGTTPEAPSMFGVTGTNGKTTTTYFLRALLRALGHKTGLIGTIEIVADEEVIPSVLTTPEASQLHGILARMRESGVTAAAMEVSSHAIEFRRIEGLNFKVAGFSNLTQDHLDLHGTMEEYFAAKAKLFTSEFASCGVVLIDSEWGARMAQAARDSGLPVITFATPTGTPTESADWTVANVERSGLGHNFSLTHRDGRTLRAHTGLPGDFNVANAALALTMMVAADLVPLDVLQKALDEHDPLSANVPGRMEVVGHEPASIVDFAHNPDAMVRALEAVRPGTSGRVIVVFGATGERDQAKRPIMGAIAARGADVVIVTDDDPHDEDEQTIRTAVMAGVLEEAAAMGAKAPLVREVFPRAEAIKEAVHLANSEDTILVAGRGHEIWQEVKGVNLPLDDRQELRDALSARSGFGIAHTAVQDHAPQSTENNAAE</sequence>
<feature type="domain" description="Mur ligase central" evidence="11">
    <location>
        <begin position="141"/>
        <end position="348"/>
    </location>
</feature>
<dbReference type="GO" id="GO:0051301">
    <property type="term" value="P:cell division"/>
    <property type="evidence" value="ECO:0007669"/>
    <property type="project" value="UniProtKB-KW"/>
</dbReference>
<dbReference type="EC" id="6.3.2.-" evidence="7"/>
<comment type="caution">
    <text evidence="7">Lacks conserved residue(s) required for the propagation of feature annotation.</text>
</comment>
<evidence type="ECO:0000256" key="6">
    <source>
        <dbReference type="ARBA" id="ARBA00023316"/>
    </source>
</evidence>
<feature type="binding site" evidence="7">
    <location>
        <position position="220"/>
    </location>
    <ligand>
        <name>UDP-N-acetyl-alpha-D-muramoyl-L-alanyl-D-glutamate</name>
        <dbReference type="ChEBI" id="CHEBI:83900"/>
    </ligand>
</feature>
<dbReference type="Gene3D" id="3.40.1390.10">
    <property type="entry name" value="MurE/MurF, N-terminal domain"/>
    <property type="match status" value="1"/>
</dbReference>
<keyword evidence="13" id="KW-1185">Reference proteome</keyword>
<feature type="modified residue" description="N6-carboxylysine" evidence="7">
    <location>
        <position position="252"/>
    </location>
</feature>
<dbReference type="Pfam" id="PF02875">
    <property type="entry name" value="Mur_ligase_C"/>
    <property type="match status" value="1"/>
</dbReference>
<dbReference type="KEGG" id="nae:BHE16_00375"/>
<dbReference type="SUPFAM" id="SSF53623">
    <property type="entry name" value="MurD-like peptide ligases, catalytic domain"/>
    <property type="match status" value="1"/>
</dbReference>
<accession>A0A1L2ZKK4</accession>
<dbReference type="GO" id="GO:0009252">
    <property type="term" value="P:peptidoglycan biosynthetic process"/>
    <property type="evidence" value="ECO:0007669"/>
    <property type="project" value="UniProtKB-UniRule"/>
</dbReference>
<keyword evidence="5 7" id="KW-0131">Cell cycle</keyword>
<dbReference type="InterPro" id="IPR013221">
    <property type="entry name" value="Mur_ligase_cen"/>
</dbReference>
<evidence type="ECO:0000313" key="13">
    <source>
        <dbReference type="Proteomes" id="UP000183530"/>
    </source>
</evidence>
<feature type="domain" description="Mur ligase C-terminal" evidence="10">
    <location>
        <begin position="376"/>
        <end position="508"/>
    </location>
</feature>
<dbReference type="PANTHER" id="PTHR23135">
    <property type="entry name" value="MUR LIGASE FAMILY MEMBER"/>
    <property type="match status" value="1"/>
</dbReference>
<dbReference type="InterPro" id="IPR004101">
    <property type="entry name" value="Mur_ligase_C"/>
</dbReference>
<keyword evidence="7" id="KW-0547">Nucleotide-binding</keyword>
<comment type="cofactor">
    <cofactor evidence="7">
        <name>Mg(2+)</name>
        <dbReference type="ChEBI" id="CHEBI:18420"/>
    </cofactor>
</comment>
<dbReference type="InterPro" id="IPR005761">
    <property type="entry name" value="UDP-N-AcMur-Glu-dNH2Pim_ligase"/>
</dbReference>
<keyword evidence="7" id="KW-0460">Magnesium</keyword>
<keyword evidence="6 7" id="KW-0961">Cell wall biogenesis/degradation</keyword>
<dbReference type="OrthoDB" id="9800958at2"/>
<evidence type="ECO:0000259" key="10">
    <source>
        <dbReference type="Pfam" id="PF02875"/>
    </source>
</evidence>
<keyword evidence="7" id="KW-0067">ATP-binding</keyword>
<dbReference type="InterPro" id="IPR036565">
    <property type="entry name" value="Mur-like_cat_sf"/>
</dbReference>
<feature type="binding site" evidence="7">
    <location>
        <position position="55"/>
    </location>
    <ligand>
        <name>UDP-N-acetyl-alpha-D-muramoyl-L-alanyl-D-glutamate</name>
        <dbReference type="ChEBI" id="CHEBI:83900"/>
    </ligand>
</feature>
<dbReference type="GO" id="GO:0005524">
    <property type="term" value="F:ATP binding"/>
    <property type="evidence" value="ECO:0007669"/>
    <property type="project" value="UniProtKB-UniRule"/>
</dbReference>
<gene>
    <name evidence="7" type="primary">murE</name>
    <name evidence="12" type="ORF">BHE16_00375</name>
</gene>
<dbReference type="Pfam" id="PF08245">
    <property type="entry name" value="Mur_ligase_M"/>
    <property type="match status" value="1"/>
</dbReference>
<dbReference type="GO" id="GO:0000287">
    <property type="term" value="F:magnesium ion binding"/>
    <property type="evidence" value="ECO:0007669"/>
    <property type="project" value="UniProtKB-UniRule"/>
</dbReference>
<dbReference type="GO" id="GO:0071555">
    <property type="term" value="P:cell wall organization"/>
    <property type="evidence" value="ECO:0007669"/>
    <property type="project" value="UniProtKB-KW"/>
</dbReference>
<dbReference type="NCBIfam" id="TIGR01085">
    <property type="entry name" value="murE"/>
    <property type="match status" value="1"/>
</dbReference>
<dbReference type="SUPFAM" id="SSF53244">
    <property type="entry name" value="MurD-like peptide ligases, peptide-binding domain"/>
    <property type="match status" value="1"/>
</dbReference>
<feature type="binding site" evidence="7">
    <location>
        <begin position="143"/>
        <end position="149"/>
    </location>
    <ligand>
        <name>ATP</name>
        <dbReference type="ChEBI" id="CHEBI:30616"/>
    </ligand>
</feature>
<comment type="subcellular location">
    <subcellularLocation>
        <location evidence="7 8">Cytoplasm</location>
    </subcellularLocation>
</comment>
<dbReference type="SUPFAM" id="SSF63418">
    <property type="entry name" value="MurE/MurF N-terminal domain"/>
    <property type="match status" value="1"/>
</dbReference>
<dbReference type="AlphaFoldDB" id="A0A1L2ZKK4"/>
<dbReference type="Pfam" id="PF01225">
    <property type="entry name" value="Mur_ligase"/>
    <property type="match status" value="1"/>
</dbReference>
<dbReference type="Gene3D" id="3.40.1190.10">
    <property type="entry name" value="Mur-like, catalytic domain"/>
    <property type="match status" value="1"/>
</dbReference>
<dbReference type="NCBIfam" id="NF001124">
    <property type="entry name" value="PRK00139.1-2"/>
    <property type="match status" value="1"/>
</dbReference>
<dbReference type="GO" id="GO:0008360">
    <property type="term" value="P:regulation of cell shape"/>
    <property type="evidence" value="ECO:0007669"/>
    <property type="project" value="UniProtKB-KW"/>
</dbReference>
<proteinExistence type="inferred from homology"/>
<organism evidence="12 13">
    <name type="scientific">Neomicrococcus aestuarii</name>
    <dbReference type="NCBI Taxonomy" id="556325"/>
    <lineage>
        <taxon>Bacteria</taxon>
        <taxon>Bacillati</taxon>
        <taxon>Actinomycetota</taxon>
        <taxon>Actinomycetes</taxon>
        <taxon>Micrococcales</taxon>
        <taxon>Micrococcaceae</taxon>
        <taxon>Neomicrococcus</taxon>
    </lineage>
</organism>
<dbReference type="Gene3D" id="3.90.190.20">
    <property type="entry name" value="Mur ligase, C-terminal domain"/>
    <property type="match status" value="1"/>
</dbReference>
<keyword evidence="7" id="KW-0963">Cytoplasm</keyword>
<dbReference type="InterPro" id="IPR036615">
    <property type="entry name" value="Mur_ligase_C_dom_sf"/>
</dbReference>
<evidence type="ECO:0000256" key="2">
    <source>
        <dbReference type="ARBA" id="ARBA00022618"/>
    </source>
</evidence>
<evidence type="ECO:0000259" key="11">
    <source>
        <dbReference type="Pfam" id="PF08245"/>
    </source>
</evidence>
<reference evidence="12 13" key="1">
    <citation type="submission" date="2016-11" db="EMBL/GenBank/DDBJ databases">
        <title>Genome sequencing of Zhihengliuella aestuarii B18 antagonistic to Plasmodiophora brassicae.</title>
        <authorList>
            <person name="Luo Y."/>
        </authorList>
    </citation>
    <scope>NUCLEOTIDE SEQUENCE [LARGE SCALE GENOMIC DNA]</scope>
    <source>
        <strain evidence="12 13">B18</strain>
    </source>
</reference>
<dbReference type="InterPro" id="IPR035911">
    <property type="entry name" value="MurE/MurF_N"/>
</dbReference>
<evidence type="ECO:0000256" key="3">
    <source>
        <dbReference type="ARBA" id="ARBA00022960"/>
    </source>
</evidence>
<dbReference type="HAMAP" id="MF_00208">
    <property type="entry name" value="MurE"/>
    <property type="match status" value="1"/>
</dbReference>
<feature type="binding site" evidence="7">
    <location>
        <begin position="185"/>
        <end position="186"/>
    </location>
    <ligand>
        <name>UDP-N-acetyl-alpha-D-muramoyl-L-alanyl-D-glutamate</name>
        <dbReference type="ChEBI" id="CHEBI:83900"/>
    </ligand>
</feature>
<protein>
    <recommendedName>
        <fullName evidence="7">UDP-N-acetylmuramyl-tripeptide synthetase</fullName>
        <ecNumber evidence="7">6.3.2.-</ecNumber>
    </recommendedName>
    <alternativeName>
        <fullName evidence="7">UDP-MurNAc-tripeptide synthetase</fullName>
    </alternativeName>
</protein>
<dbReference type="GO" id="GO:0016881">
    <property type="term" value="F:acid-amino acid ligase activity"/>
    <property type="evidence" value="ECO:0007669"/>
    <property type="project" value="UniProtKB-UniRule"/>
</dbReference>
<keyword evidence="2 7" id="KW-0132">Cell division</keyword>
<feature type="domain" description="Mur ligase N-terminal catalytic" evidence="9">
    <location>
        <begin position="48"/>
        <end position="126"/>
    </location>
</feature>
<feature type="binding site" evidence="7">
    <location>
        <position position="53"/>
    </location>
    <ligand>
        <name>UDP-N-acetyl-alpha-D-muramoyl-L-alanyl-D-glutamate</name>
        <dbReference type="ChEBI" id="CHEBI:83900"/>
    </ligand>
</feature>
<evidence type="ECO:0000256" key="7">
    <source>
        <dbReference type="HAMAP-Rule" id="MF_00208"/>
    </source>
</evidence>
<dbReference type="Proteomes" id="UP000183530">
    <property type="component" value="Chromosome"/>
</dbReference>